<dbReference type="Gene3D" id="3.40.50.720">
    <property type="entry name" value="NAD(P)-binding Rossmann-like Domain"/>
    <property type="match status" value="1"/>
</dbReference>
<dbReference type="HOGENOM" id="CLU_023194_3_1_1"/>
<evidence type="ECO:0000313" key="3">
    <source>
        <dbReference type="Proteomes" id="UP000005446"/>
    </source>
</evidence>
<evidence type="ECO:0000259" key="1">
    <source>
        <dbReference type="Pfam" id="PF01408"/>
    </source>
</evidence>
<dbReference type="InParanoid" id="H0EM76"/>
<dbReference type="Pfam" id="PF01408">
    <property type="entry name" value="GFO_IDH_MocA"/>
    <property type="match status" value="1"/>
</dbReference>
<accession>H0EM76</accession>
<sequence length="316" mass="34102">MSIGVAIIGGGIFVREEHLPAVQAASSHLTLKAIYSRSIKSAKALEANVDLYSDDSGSGNTYYDLLLRDDIQAVILALPIPAQPEYVEAALAAGKHVLSEKPIAKDITSAQKLIDYYKSDKVKGGATWGVAENFRFLDSFLFARQEVQKLGRVLGFRVKMFGNVQPGSKYFGEEATPTALTAFTTLLQEHLPPVDTVNSVWQTKTGISGTFSVSFGTTLSGSEYVIACEKGSVAVEFSKVTVRLGMEKDKKETVKEFKEEGAGVKQEVAAWAKSLSEGTPNPGQAPEQALADLEILEKMLKSGENQGAAQSLKYQL</sequence>
<dbReference type="AlphaFoldDB" id="H0EM76"/>
<dbReference type="GO" id="GO:0006740">
    <property type="term" value="P:NADPH regeneration"/>
    <property type="evidence" value="ECO:0007669"/>
    <property type="project" value="TreeGrafter"/>
</dbReference>
<organism evidence="2 3">
    <name type="scientific">Glarea lozoyensis (strain ATCC 74030 / MF5533)</name>
    <dbReference type="NCBI Taxonomy" id="1104152"/>
    <lineage>
        <taxon>Eukaryota</taxon>
        <taxon>Fungi</taxon>
        <taxon>Dikarya</taxon>
        <taxon>Ascomycota</taxon>
        <taxon>Pezizomycotina</taxon>
        <taxon>Leotiomycetes</taxon>
        <taxon>Helotiales</taxon>
        <taxon>Helotiaceae</taxon>
        <taxon>Glarea</taxon>
    </lineage>
</organism>
<dbReference type="InterPro" id="IPR000683">
    <property type="entry name" value="Gfo/Idh/MocA-like_OxRdtase_N"/>
</dbReference>
<comment type="caution">
    <text evidence="2">The sequence shown here is derived from an EMBL/GenBank/DDBJ whole genome shotgun (WGS) entry which is preliminary data.</text>
</comment>
<dbReference type="Proteomes" id="UP000005446">
    <property type="component" value="Unassembled WGS sequence"/>
</dbReference>
<dbReference type="PANTHER" id="PTHR42840">
    <property type="entry name" value="NAD(P)-BINDING ROSSMANN-FOLD SUPERFAMILY PROTEIN-RELATED"/>
    <property type="match status" value="1"/>
</dbReference>
<dbReference type="InterPro" id="IPR036291">
    <property type="entry name" value="NAD(P)-bd_dom_sf"/>
</dbReference>
<name>H0EM76_GLAL7</name>
<dbReference type="EMBL" id="AGUE01000083">
    <property type="protein sequence ID" value="EHL00420.1"/>
    <property type="molecule type" value="Genomic_DNA"/>
</dbReference>
<evidence type="ECO:0000313" key="2">
    <source>
        <dbReference type="EMBL" id="EHL00420.1"/>
    </source>
</evidence>
<dbReference type="GO" id="GO:0005737">
    <property type="term" value="C:cytoplasm"/>
    <property type="evidence" value="ECO:0007669"/>
    <property type="project" value="TreeGrafter"/>
</dbReference>
<protein>
    <recommendedName>
        <fullName evidence="1">Gfo/Idh/MocA-like oxidoreductase N-terminal domain-containing protein</fullName>
    </recommendedName>
</protein>
<dbReference type="FunCoup" id="H0EM76">
    <property type="interactions" value="199"/>
</dbReference>
<dbReference type="Gene3D" id="3.30.360.10">
    <property type="entry name" value="Dihydrodipicolinate Reductase, domain 2"/>
    <property type="match status" value="2"/>
</dbReference>
<gene>
    <name evidence="2" type="ORF">M7I_3706</name>
</gene>
<proteinExistence type="predicted"/>
<dbReference type="GO" id="GO:0000166">
    <property type="term" value="F:nucleotide binding"/>
    <property type="evidence" value="ECO:0007669"/>
    <property type="project" value="InterPro"/>
</dbReference>
<keyword evidence="3" id="KW-1185">Reference proteome</keyword>
<dbReference type="PANTHER" id="PTHR42840:SF5">
    <property type="entry name" value="NAD(P)-BINDING ROSSMANN-FOLD SUPERFAMILY PROTEIN"/>
    <property type="match status" value="1"/>
</dbReference>
<dbReference type="OrthoDB" id="64915at2759"/>
<reference evidence="2 3" key="1">
    <citation type="journal article" date="2012" name="Eukaryot. Cell">
        <title>Genome sequence of the fungus Glarea lozoyensis: the first genome sequence of a species from the Helotiaceae family.</title>
        <authorList>
            <person name="Youssar L."/>
            <person name="Gruening B.A."/>
            <person name="Erxleben A."/>
            <person name="Guenther S."/>
            <person name="Huettel W."/>
        </authorList>
    </citation>
    <scope>NUCLEOTIDE SEQUENCE [LARGE SCALE GENOMIC DNA]</scope>
    <source>
        <strain evidence="3">ATCC 74030 / MF5533</strain>
    </source>
</reference>
<dbReference type="SUPFAM" id="SSF51735">
    <property type="entry name" value="NAD(P)-binding Rossmann-fold domains"/>
    <property type="match status" value="1"/>
</dbReference>
<feature type="domain" description="Gfo/Idh/MocA-like oxidoreductase N-terminal" evidence="1">
    <location>
        <begin position="3"/>
        <end position="122"/>
    </location>
</feature>
<dbReference type="GO" id="GO:0016491">
    <property type="term" value="F:oxidoreductase activity"/>
    <property type="evidence" value="ECO:0007669"/>
    <property type="project" value="TreeGrafter"/>
</dbReference>
<dbReference type="SUPFAM" id="SSF55347">
    <property type="entry name" value="Glyceraldehyde-3-phosphate dehydrogenase-like, C-terminal domain"/>
    <property type="match status" value="1"/>
</dbReference>